<accession>A0ABN9UV41</accession>
<organism evidence="1 2">
    <name type="scientific">Prorocentrum cordatum</name>
    <dbReference type="NCBI Taxonomy" id="2364126"/>
    <lineage>
        <taxon>Eukaryota</taxon>
        <taxon>Sar</taxon>
        <taxon>Alveolata</taxon>
        <taxon>Dinophyceae</taxon>
        <taxon>Prorocentrales</taxon>
        <taxon>Prorocentraceae</taxon>
        <taxon>Prorocentrum</taxon>
    </lineage>
</organism>
<protein>
    <submittedName>
        <fullName evidence="1">Uncharacterized protein</fullName>
    </submittedName>
</protein>
<dbReference type="Proteomes" id="UP001189429">
    <property type="component" value="Unassembled WGS sequence"/>
</dbReference>
<sequence length="211" mass="23922">MKQTWDEIRDDHIVNHLGTNYASNRWQAWSLRMERYMPSFDILNLVIMYIMLTRGVVDKYADHVLPDIHLDNALEGYPDHDGTKEADQVKDFRKQGGPIGVVARILSMRTSRQLAIGLMRAPSPVEDQMMEDITSRSTAMGFFNVDTDMASGGRDKVFHAVLGMLGDDDFLNECGFLRQGDAFDPDTPQEDTLVVEALFGFALRYVANEIK</sequence>
<dbReference type="EMBL" id="CAUYUJ010016316">
    <property type="protein sequence ID" value="CAK0863911.1"/>
    <property type="molecule type" value="Genomic_DNA"/>
</dbReference>
<name>A0ABN9UV41_9DINO</name>
<evidence type="ECO:0000313" key="2">
    <source>
        <dbReference type="Proteomes" id="UP001189429"/>
    </source>
</evidence>
<reference evidence="1" key="1">
    <citation type="submission" date="2023-10" db="EMBL/GenBank/DDBJ databases">
        <authorList>
            <person name="Chen Y."/>
            <person name="Shah S."/>
            <person name="Dougan E. K."/>
            <person name="Thang M."/>
            <person name="Chan C."/>
        </authorList>
    </citation>
    <scope>NUCLEOTIDE SEQUENCE [LARGE SCALE GENOMIC DNA]</scope>
</reference>
<proteinExistence type="predicted"/>
<gene>
    <name evidence="1" type="ORF">PCOR1329_LOCUS51932</name>
</gene>
<comment type="caution">
    <text evidence="1">The sequence shown here is derived from an EMBL/GenBank/DDBJ whole genome shotgun (WGS) entry which is preliminary data.</text>
</comment>
<keyword evidence="2" id="KW-1185">Reference proteome</keyword>
<evidence type="ECO:0000313" key="1">
    <source>
        <dbReference type="EMBL" id="CAK0863911.1"/>
    </source>
</evidence>